<organism evidence="2 3">
    <name type="scientific">Acorus gramineus</name>
    <name type="common">Dwarf sweet flag</name>
    <dbReference type="NCBI Taxonomy" id="55184"/>
    <lineage>
        <taxon>Eukaryota</taxon>
        <taxon>Viridiplantae</taxon>
        <taxon>Streptophyta</taxon>
        <taxon>Embryophyta</taxon>
        <taxon>Tracheophyta</taxon>
        <taxon>Spermatophyta</taxon>
        <taxon>Magnoliopsida</taxon>
        <taxon>Liliopsida</taxon>
        <taxon>Acoraceae</taxon>
        <taxon>Acorus</taxon>
    </lineage>
</organism>
<keyword evidence="3" id="KW-1185">Reference proteome</keyword>
<feature type="region of interest" description="Disordered" evidence="1">
    <location>
        <begin position="1"/>
        <end position="41"/>
    </location>
</feature>
<dbReference type="AlphaFoldDB" id="A0AAV9A2B4"/>
<evidence type="ECO:0000256" key="1">
    <source>
        <dbReference type="SAM" id="MobiDB-lite"/>
    </source>
</evidence>
<evidence type="ECO:0000313" key="3">
    <source>
        <dbReference type="Proteomes" id="UP001179952"/>
    </source>
</evidence>
<reference evidence="2" key="2">
    <citation type="submission" date="2023-06" db="EMBL/GenBank/DDBJ databases">
        <authorList>
            <person name="Ma L."/>
            <person name="Liu K.-W."/>
            <person name="Li Z."/>
            <person name="Hsiao Y.-Y."/>
            <person name="Qi Y."/>
            <person name="Fu T."/>
            <person name="Tang G."/>
            <person name="Zhang D."/>
            <person name="Sun W.-H."/>
            <person name="Liu D.-K."/>
            <person name="Li Y."/>
            <person name="Chen G.-Z."/>
            <person name="Liu X.-D."/>
            <person name="Liao X.-Y."/>
            <person name="Jiang Y.-T."/>
            <person name="Yu X."/>
            <person name="Hao Y."/>
            <person name="Huang J."/>
            <person name="Zhao X.-W."/>
            <person name="Ke S."/>
            <person name="Chen Y.-Y."/>
            <person name="Wu W.-L."/>
            <person name="Hsu J.-L."/>
            <person name="Lin Y.-F."/>
            <person name="Huang M.-D."/>
            <person name="Li C.-Y."/>
            <person name="Huang L."/>
            <person name="Wang Z.-W."/>
            <person name="Zhao X."/>
            <person name="Zhong W.-Y."/>
            <person name="Peng D.-H."/>
            <person name="Ahmad S."/>
            <person name="Lan S."/>
            <person name="Zhang J.-S."/>
            <person name="Tsai W.-C."/>
            <person name="Van De Peer Y."/>
            <person name="Liu Z.-J."/>
        </authorList>
    </citation>
    <scope>NUCLEOTIDE SEQUENCE</scope>
    <source>
        <strain evidence="2">SCP</strain>
        <tissue evidence="2">Leaves</tissue>
    </source>
</reference>
<dbReference type="EMBL" id="JAUJYN010000021">
    <property type="protein sequence ID" value="KAK1258272.1"/>
    <property type="molecule type" value="Genomic_DNA"/>
</dbReference>
<accession>A0AAV9A2B4</accession>
<evidence type="ECO:0000313" key="2">
    <source>
        <dbReference type="EMBL" id="KAK1258272.1"/>
    </source>
</evidence>
<protein>
    <submittedName>
        <fullName evidence="2">Uncharacterized protein</fullName>
    </submittedName>
</protein>
<gene>
    <name evidence="2" type="ORF">QJS04_geneDACA017248</name>
</gene>
<dbReference type="Proteomes" id="UP001179952">
    <property type="component" value="Unassembled WGS sequence"/>
</dbReference>
<name>A0AAV9A2B4_ACOGR</name>
<comment type="caution">
    <text evidence="2">The sequence shown here is derived from an EMBL/GenBank/DDBJ whole genome shotgun (WGS) entry which is preliminary data.</text>
</comment>
<proteinExistence type="predicted"/>
<sequence length="57" mass="6213">MGALGRDGLSNAGAVSTRIQRRETEQPIHTHMIHSDPPTTHLYNSNALNSLEFQLGA</sequence>
<reference evidence="2" key="1">
    <citation type="journal article" date="2023" name="Nat. Commun.">
        <title>Diploid and tetraploid genomes of Acorus and the evolution of monocots.</title>
        <authorList>
            <person name="Ma L."/>
            <person name="Liu K.W."/>
            <person name="Li Z."/>
            <person name="Hsiao Y.Y."/>
            <person name="Qi Y."/>
            <person name="Fu T."/>
            <person name="Tang G.D."/>
            <person name="Zhang D."/>
            <person name="Sun W.H."/>
            <person name="Liu D.K."/>
            <person name="Li Y."/>
            <person name="Chen G.Z."/>
            <person name="Liu X.D."/>
            <person name="Liao X.Y."/>
            <person name="Jiang Y.T."/>
            <person name="Yu X."/>
            <person name="Hao Y."/>
            <person name="Huang J."/>
            <person name="Zhao X.W."/>
            <person name="Ke S."/>
            <person name="Chen Y.Y."/>
            <person name="Wu W.L."/>
            <person name="Hsu J.L."/>
            <person name="Lin Y.F."/>
            <person name="Huang M.D."/>
            <person name="Li C.Y."/>
            <person name="Huang L."/>
            <person name="Wang Z.W."/>
            <person name="Zhao X."/>
            <person name="Zhong W.Y."/>
            <person name="Peng D.H."/>
            <person name="Ahmad S."/>
            <person name="Lan S."/>
            <person name="Zhang J.S."/>
            <person name="Tsai W.C."/>
            <person name="Van de Peer Y."/>
            <person name="Liu Z.J."/>
        </authorList>
    </citation>
    <scope>NUCLEOTIDE SEQUENCE</scope>
    <source>
        <strain evidence="2">SCP</strain>
    </source>
</reference>